<dbReference type="PIRSF" id="PIRSF037469">
    <property type="entry name" value="Clathrin_H-chain-rel"/>
    <property type="match status" value="1"/>
</dbReference>
<dbReference type="GeneTree" id="ENSGT00950000183166"/>
<evidence type="ECO:0000259" key="5">
    <source>
        <dbReference type="Pfam" id="PF15739"/>
    </source>
</evidence>
<evidence type="ECO:0000256" key="1">
    <source>
        <dbReference type="ARBA" id="ARBA00023054"/>
    </source>
</evidence>
<dbReference type="PANTHER" id="PTHR10292">
    <property type="entry name" value="CLATHRIN HEAVY CHAIN RELATED"/>
    <property type="match status" value="1"/>
</dbReference>
<dbReference type="OrthoDB" id="2113814at2759"/>
<proteinExistence type="predicted"/>
<dbReference type="SUPFAM" id="SSF48371">
    <property type="entry name" value="ARM repeat"/>
    <property type="match status" value="1"/>
</dbReference>
<dbReference type="InterPro" id="IPR012331">
    <property type="entry name" value="Clathrin_H-chain_linker"/>
</dbReference>
<dbReference type="Pfam" id="PF13838">
    <property type="entry name" value="Clathrin_H_link"/>
    <property type="match status" value="1"/>
</dbReference>
<dbReference type="InterPro" id="IPR032755">
    <property type="entry name" value="TSNAXIP1_N"/>
</dbReference>
<keyword evidence="1 3" id="KW-0175">Coiled coil</keyword>
<dbReference type="Ensembl" id="ENSLLET00000026779.1">
    <property type="protein sequence ID" value="ENSLLEP00000025796.1"/>
    <property type="gene ID" value="ENSLLEG00000016372.1"/>
</dbReference>
<dbReference type="Gene3D" id="1.25.40.30">
    <property type="match status" value="1"/>
</dbReference>
<dbReference type="AlphaFoldDB" id="A0A8C5PPK4"/>
<sequence length="590" mass="67096">MNPSSGLPRASVLPPIPSARDRAFLESLQSFIRKEKESLLSGGQYDAEQRCIMYSHVFDKVIGHTSGYKPILTTIKQEYDEIINAIKRGRREEVLLHRKLRTLASEPATMMYYRKRASELRERIELIERNSNEIERQIQRLRDERRVSGTDPEKPGTAENLMDPAQPIPGMKIEDSLDMEALTKYRQHLEERRQALKDAIKTRYVPIHLKEELDEKLALALQEKEEEEFINNKLILGYGKRRIVADAISSWVKSDKCISLEEALSLAIAKEDQLKDDVIPADVFDDTDPGKITEGKSLLEYVERFNDLLLSGQYKAAATHAAHSPRGILRNVETMEKFKAAEDRDGQVFPLLLFFEALFGSSSLTKHPINGILTLEGVKCALSRDKVDLVVHWVTQQRITFSEALGDFIKEYGDSEPFHESTCLALAQLIYRKCCNAQKAALCMCLQDQVQGALDYTYQYKRFSLDDYLFLLKNCPTAELIHGLTREWNGKPAALSVGQAVLSLIYTDHKEYGFQLLENIHSCGDRALEQVILNDVACTLEGWVEIAAECLNNGYRQLSERIRSIVTSQDGVVEISSKDEDAKIMEHVFM</sequence>
<reference evidence="6" key="2">
    <citation type="submission" date="2025-09" db="UniProtKB">
        <authorList>
            <consortium name="Ensembl"/>
        </authorList>
    </citation>
    <scope>IDENTIFICATION</scope>
</reference>
<dbReference type="InterPro" id="IPR016024">
    <property type="entry name" value="ARM-type_fold"/>
</dbReference>
<feature type="compositionally biased region" description="Basic and acidic residues" evidence="4">
    <location>
        <begin position="144"/>
        <end position="156"/>
    </location>
</feature>
<feature type="domain" description="Translin-associated factor X-interacting protein 1 N-terminal" evidence="5">
    <location>
        <begin position="29"/>
        <end position="142"/>
    </location>
</feature>
<dbReference type="Proteomes" id="UP000694569">
    <property type="component" value="Unplaced"/>
</dbReference>
<protein>
    <recommendedName>
        <fullName evidence="2">Clathrin heavy chain linker domain-containing protein 1</fullName>
    </recommendedName>
</protein>
<feature type="region of interest" description="Disordered" evidence="4">
    <location>
        <begin position="144"/>
        <end position="168"/>
    </location>
</feature>
<evidence type="ECO:0000256" key="3">
    <source>
        <dbReference type="SAM" id="Coils"/>
    </source>
</evidence>
<evidence type="ECO:0000256" key="4">
    <source>
        <dbReference type="SAM" id="MobiDB-lite"/>
    </source>
</evidence>
<evidence type="ECO:0000256" key="2">
    <source>
        <dbReference type="PIRNR" id="PIRNR037469"/>
    </source>
</evidence>
<keyword evidence="7" id="KW-1185">Reference proteome</keyword>
<dbReference type="InterPro" id="IPR017212">
    <property type="entry name" value="CLHC1"/>
</dbReference>
<feature type="coiled-coil region" evidence="3">
    <location>
        <begin position="110"/>
        <end position="144"/>
    </location>
</feature>
<dbReference type="Pfam" id="PF15739">
    <property type="entry name" value="TSNAXIP1_N"/>
    <property type="match status" value="1"/>
</dbReference>
<evidence type="ECO:0000313" key="6">
    <source>
        <dbReference type="Ensembl" id="ENSLLEP00000025796.1"/>
    </source>
</evidence>
<reference evidence="6" key="1">
    <citation type="submission" date="2025-08" db="UniProtKB">
        <authorList>
            <consortium name="Ensembl"/>
        </authorList>
    </citation>
    <scope>IDENTIFICATION</scope>
</reference>
<organism evidence="6 7">
    <name type="scientific">Leptobrachium leishanense</name>
    <name type="common">Leishan spiny toad</name>
    <dbReference type="NCBI Taxonomy" id="445787"/>
    <lineage>
        <taxon>Eukaryota</taxon>
        <taxon>Metazoa</taxon>
        <taxon>Chordata</taxon>
        <taxon>Craniata</taxon>
        <taxon>Vertebrata</taxon>
        <taxon>Euteleostomi</taxon>
        <taxon>Amphibia</taxon>
        <taxon>Batrachia</taxon>
        <taxon>Anura</taxon>
        <taxon>Pelobatoidea</taxon>
        <taxon>Megophryidae</taxon>
        <taxon>Leptobrachium</taxon>
    </lineage>
</organism>
<evidence type="ECO:0000313" key="7">
    <source>
        <dbReference type="Proteomes" id="UP000694569"/>
    </source>
</evidence>
<accession>A0A8C5PPK4</accession>
<gene>
    <name evidence="6" type="primary">CLHC1</name>
</gene>
<name>A0A8C5PPK4_9ANUR</name>
<dbReference type="PANTHER" id="PTHR10292:SF11">
    <property type="entry name" value="CLATHRIN HEAVY CHAIN LINKER DOMAIN-CONTAINING PROTEIN 1"/>
    <property type="match status" value="1"/>
</dbReference>